<feature type="region of interest" description="Disordered" evidence="1">
    <location>
        <begin position="1"/>
        <end position="36"/>
    </location>
</feature>
<dbReference type="Proteomes" id="UP000826195">
    <property type="component" value="Unassembled WGS sequence"/>
</dbReference>
<name>A0AAV7J8F7_COTGL</name>
<comment type="caution">
    <text evidence="2">The sequence shown here is derived from an EMBL/GenBank/DDBJ whole genome shotgun (WGS) entry which is preliminary data.</text>
</comment>
<organism evidence="2 3">
    <name type="scientific">Cotesia glomerata</name>
    <name type="common">Lepidopteran parasitic wasp</name>
    <name type="synonym">Apanteles glomeratus</name>
    <dbReference type="NCBI Taxonomy" id="32391"/>
    <lineage>
        <taxon>Eukaryota</taxon>
        <taxon>Metazoa</taxon>
        <taxon>Ecdysozoa</taxon>
        <taxon>Arthropoda</taxon>
        <taxon>Hexapoda</taxon>
        <taxon>Insecta</taxon>
        <taxon>Pterygota</taxon>
        <taxon>Neoptera</taxon>
        <taxon>Endopterygota</taxon>
        <taxon>Hymenoptera</taxon>
        <taxon>Apocrita</taxon>
        <taxon>Ichneumonoidea</taxon>
        <taxon>Braconidae</taxon>
        <taxon>Microgastrinae</taxon>
        <taxon>Cotesia</taxon>
    </lineage>
</organism>
<keyword evidence="3" id="KW-1185">Reference proteome</keyword>
<feature type="compositionally biased region" description="Basic and acidic residues" evidence="1">
    <location>
        <begin position="1"/>
        <end position="12"/>
    </location>
</feature>
<evidence type="ECO:0000256" key="1">
    <source>
        <dbReference type="SAM" id="MobiDB-lite"/>
    </source>
</evidence>
<reference evidence="2 3" key="1">
    <citation type="journal article" date="2021" name="J. Hered.">
        <title>A chromosome-level genome assembly of the parasitoid wasp, Cotesia glomerata (Hymenoptera: Braconidae).</title>
        <authorList>
            <person name="Pinto B.J."/>
            <person name="Weis J.J."/>
            <person name="Gamble T."/>
            <person name="Ode P.J."/>
            <person name="Paul R."/>
            <person name="Zaspel J.M."/>
        </authorList>
    </citation>
    <scope>NUCLEOTIDE SEQUENCE [LARGE SCALE GENOMIC DNA]</scope>
    <source>
        <strain evidence="2">CgM1</strain>
    </source>
</reference>
<evidence type="ECO:0000313" key="3">
    <source>
        <dbReference type="Proteomes" id="UP000826195"/>
    </source>
</evidence>
<sequence>MPELRFGARGDEGVLGFPTNSTIPHPTSLHLGGAEGEMKKERVKSQLGDEGYQAVEKNEAQEESRMVGQLSSFRVREGGEDE</sequence>
<protein>
    <submittedName>
        <fullName evidence="2">Uncharacterized protein</fullName>
    </submittedName>
</protein>
<evidence type="ECO:0000313" key="2">
    <source>
        <dbReference type="EMBL" id="KAH0568033.1"/>
    </source>
</evidence>
<dbReference type="EMBL" id="JAHXZJ010000001">
    <property type="protein sequence ID" value="KAH0568033.1"/>
    <property type="molecule type" value="Genomic_DNA"/>
</dbReference>
<accession>A0AAV7J8F7</accession>
<dbReference type="AlphaFoldDB" id="A0AAV7J8F7"/>
<proteinExistence type="predicted"/>
<gene>
    <name evidence="2" type="ORF">KQX54_017845</name>
</gene>